<evidence type="ECO:0000256" key="3">
    <source>
        <dbReference type="ARBA" id="ARBA00022692"/>
    </source>
</evidence>
<proteinExistence type="predicted"/>
<dbReference type="GO" id="GO:0022857">
    <property type="term" value="F:transmembrane transporter activity"/>
    <property type="evidence" value="ECO:0007669"/>
    <property type="project" value="TreeGrafter"/>
</dbReference>
<comment type="subcellular location">
    <subcellularLocation>
        <location evidence="1">Cell membrane</location>
        <topology evidence="1">Multi-pass membrane protein</topology>
    </subcellularLocation>
</comment>
<dbReference type="Pfam" id="PF12704">
    <property type="entry name" value="MacB_PCD"/>
    <property type="match status" value="1"/>
</dbReference>
<reference evidence="10" key="1">
    <citation type="submission" date="2018-09" db="EMBL/GenBank/DDBJ databases">
        <title>Chryseolinea sp. KIS68-18 isolated from soil.</title>
        <authorList>
            <person name="Weon H.-Y."/>
            <person name="Kwon S.-W."/>
            <person name="Lee S.A."/>
        </authorList>
    </citation>
    <scope>NUCLEOTIDE SEQUENCE [LARGE SCALE GENOMIC DNA]</scope>
    <source>
        <strain evidence="10">KIS68-18</strain>
    </source>
</reference>
<dbReference type="InterPro" id="IPR050250">
    <property type="entry name" value="Macrolide_Exporter_MacB"/>
</dbReference>
<evidence type="ECO:0000313" key="10">
    <source>
        <dbReference type="Proteomes" id="UP000266183"/>
    </source>
</evidence>
<feature type="transmembrane region" description="Helical" evidence="6">
    <location>
        <begin position="448"/>
        <end position="475"/>
    </location>
</feature>
<evidence type="ECO:0000256" key="6">
    <source>
        <dbReference type="SAM" id="Phobius"/>
    </source>
</evidence>
<evidence type="ECO:0000256" key="4">
    <source>
        <dbReference type="ARBA" id="ARBA00022989"/>
    </source>
</evidence>
<evidence type="ECO:0000259" key="8">
    <source>
        <dbReference type="Pfam" id="PF12704"/>
    </source>
</evidence>
<feature type="transmembrane region" description="Helical" evidence="6">
    <location>
        <begin position="99"/>
        <end position="120"/>
    </location>
</feature>
<evidence type="ECO:0000256" key="5">
    <source>
        <dbReference type="ARBA" id="ARBA00023136"/>
    </source>
</evidence>
<evidence type="ECO:0000259" key="7">
    <source>
        <dbReference type="Pfam" id="PF02687"/>
    </source>
</evidence>
<dbReference type="InterPro" id="IPR025857">
    <property type="entry name" value="MacB_PCD"/>
</dbReference>
<evidence type="ECO:0000256" key="1">
    <source>
        <dbReference type="ARBA" id="ARBA00004651"/>
    </source>
</evidence>
<evidence type="ECO:0000313" key="9">
    <source>
        <dbReference type="EMBL" id="AYB34614.1"/>
    </source>
</evidence>
<keyword evidence="4 6" id="KW-1133">Transmembrane helix</keyword>
<dbReference type="PANTHER" id="PTHR30572:SF18">
    <property type="entry name" value="ABC-TYPE MACROLIDE FAMILY EXPORT SYSTEM PERMEASE COMPONENT 2"/>
    <property type="match status" value="1"/>
</dbReference>
<feature type="domain" description="ABC3 transporter permease C-terminal" evidence="7">
    <location>
        <begin position="360"/>
        <end position="473"/>
    </location>
</feature>
<name>A0A385SUM5_9BACT</name>
<feature type="transmembrane region" description="Helical" evidence="6">
    <location>
        <begin position="400"/>
        <end position="428"/>
    </location>
</feature>
<evidence type="ECO:0000256" key="2">
    <source>
        <dbReference type="ARBA" id="ARBA00022475"/>
    </source>
</evidence>
<dbReference type="Proteomes" id="UP000266183">
    <property type="component" value="Chromosome"/>
</dbReference>
<keyword evidence="3 6" id="KW-0812">Transmembrane</keyword>
<dbReference type="InterPro" id="IPR047699">
    <property type="entry name" value="Permease_put_prefix"/>
</dbReference>
<organism evidence="9 10">
    <name type="scientific">Chryseolinea soli</name>
    <dbReference type="NCBI Taxonomy" id="2321403"/>
    <lineage>
        <taxon>Bacteria</taxon>
        <taxon>Pseudomonadati</taxon>
        <taxon>Bacteroidota</taxon>
        <taxon>Cytophagia</taxon>
        <taxon>Cytophagales</taxon>
        <taxon>Fulvivirgaceae</taxon>
        <taxon>Chryseolinea</taxon>
    </lineage>
</organism>
<dbReference type="InterPro" id="IPR003838">
    <property type="entry name" value="ABC3_permease_C"/>
</dbReference>
<feature type="transmembrane region" description="Helical" evidence="6">
    <location>
        <begin position="357"/>
        <end position="379"/>
    </location>
</feature>
<keyword evidence="10" id="KW-1185">Reference proteome</keyword>
<gene>
    <name evidence="9" type="ORF">D4L85_30310</name>
</gene>
<feature type="transmembrane region" description="Helical" evidence="6">
    <location>
        <begin position="820"/>
        <end position="843"/>
    </location>
</feature>
<dbReference type="PANTHER" id="PTHR30572">
    <property type="entry name" value="MEMBRANE COMPONENT OF TRANSPORTER-RELATED"/>
    <property type="match status" value="1"/>
</dbReference>
<dbReference type="AlphaFoldDB" id="A0A385SUM5"/>
<accession>A0A385SUM5</accession>
<protein>
    <submittedName>
        <fullName evidence="9">ABC transporter permease</fullName>
    </submittedName>
</protein>
<keyword evidence="2" id="KW-1003">Cell membrane</keyword>
<dbReference type="NCBIfam" id="NF038404">
    <property type="entry name" value="perm_prefix_2"/>
    <property type="match status" value="1"/>
</dbReference>
<sequence length="857" mass="96680">MAPEHNRPPRWAQMLLRKFASTDSLEEVEGDLLEFFIQWKEAYGIQKARRRYVWTVFTLLRPFGKRKHHDRSKSAAYFMLRSYFKMSWRTLLKNKVSSLINISGLTLGLTTSILILLVVINEFKYDQFHTNLADTYLLMKNQKTNEGISTGWSTAGPMAEALRTEFPEVKYAARVAPFDEQQIVVNNKISYESGIYADPDLFKIMTFPSLTGDVVSVLESNSAIAITKDMAKKLFADENPIGKPILFNRHHSLTVGAVIENIPDHSTLKFGMVIPFALFENENDWLKKWDDNRIMTWMQLQPAADIPSFNQKITELIQQRSNDKMVSQFAYPLKKLYLYGSFSNGHPDGGRITAVRMLIGFGVFMLLVACINFMNMATAQSEHRAREVGVRKVLGASRRWIIYQFLNESFVMTFLSLFTALALTVLIIPSFNTLTHSKIHFDFTSLPIGLWTLGIGVVTALLAGSYPSLFLSRFVPARVLKGRMVSGKGGGLRRALVTFQFVISVFFLIGTIIMYAQFEHVRNRPIGYEQANLIDIQLDSALSAKFAYLKTEALKIPNVRSATGVSGNILYSGGAVTGMDWPGKRPGEDLSVVVGDVEYDWSKTIGVSMVQGRDFDPAYAGDLSRCILNETAVAQMGLQNPVGAMVGGHEVIGVFRNYVFNNPFGKIAPMALYLNPSRMNHLYLRVQNDPQWRQTVDRIEKIAKSVSPEFPFRFSFTKDEYQHRFNEISDTSLMISIFGGMTIFISCLGLFGLSGFVAERRSKEMSIRKVFGASMLRVFVSLSQDFLRPVLIALLMVIPLSFFIAQWALSNISYAVPLSWWMFASGGVMILVIAIVIVLYHGWKTARESPAVRLKNE</sequence>
<feature type="domain" description="ABC3 transporter permease C-terminal" evidence="7">
    <location>
        <begin position="737"/>
        <end position="850"/>
    </location>
</feature>
<dbReference type="EMBL" id="CP032382">
    <property type="protein sequence ID" value="AYB34614.1"/>
    <property type="molecule type" value="Genomic_DNA"/>
</dbReference>
<feature type="transmembrane region" description="Helical" evidence="6">
    <location>
        <begin position="733"/>
        <end position="758"/>
    </location>
</feature>
<feature type="transmembrane region" description="Helical" evidence="6">
    <location>
        <begin position="496"/>
        <end position="516"/>
    </location>
</feature>
<dbReference type="GO" id="GO:0005886">
    <property type="term" value="C:plasma membrane"/>
    <property type="evidence" value="ECO:0007669"/>
    <property type="project" value="UniProtKB-SubCell"/>
</dbReference>
<feature type="transmembrane region" description="Helical" evidence="6">
    <location>
        <begin position="786"/>
        <end position="808"/>
    </location>
</feature>
<dbReference type="KEGG" id="chk:D4L85_30310"/>
<keyword evidence="5 6" id="KW-0472">Membrane</keyword>
<dbReference type="Pfam" id="PF02687">
    <property type="entry name" value="FtsX"/>
    <property type="match status" value="2"/>
</dbReference>
<feature type="domain" description="MacB-like periplasmic core" evidence="8">
    <location>
        <begin position="98"/>
        <end position="315"/>
    </location>
</feature>